<evidence type="ECO:0000313" key="2">
    <source>
        <dbReference type="EMBL" id="GLB67755.1"/>
    </source>
</evidence>
<accession>A0ABQ5MUY3</accession>
<dbReference type="InterPro" id="IPR010985">
    <property type="entry name" value="Ribbon_hlx_hlx"/>
</dbReference>
<dbReference type="Pfam" id="PF22513">
    <property type="entry name" value="FitA-like_RHH"/>
    <property type="match status" value="1"/>
</dbReference>
<proteinExistence type="predicted"/>
<evidence type="ECO:0000259" key="1">
    <source>
        <dbReference type="Pfam" id="PF22513"/>
    </source>
</evidence>
<dbReference type="Gene3D" id="1.10.1220.10">
    <property type="entry name" value="Met repressor-like"/>
    <property type="match status" value="1"/>
</dbReference>
<dbReference type="InterPro" id="IPR013321">
    <property type="entry name" value="Arc_rbn_hlx_hlx"/>
</dbReference>
<keyword evidence="3" id="KW-1185">Reference proteome</keyword>
<reference evidence="2 3" key="1">
    <citation type="journal article" date="2023" name="Int. J. Syst. Evol. Microbiol.">
        <title>Arthrobacter mangrovi sp. nov., an actinobacterium isolated from the rhizosphere of a mangrove.</title>
        <authorList>
            <person name="Hamada M."/>
            <person name="Saitou S."/>
            <person name="Enomoto N."/>
            <person name="Nanri K."/>
            <person name="Hidaka K."/>
            <person name="Miura T."/>
            <person name="Tamura T."/>
        </authorList>
    </citation>
    <scope>NUCLEOTIDE SEQUENCE [LARGE SCALE GENOMIC DNA]</scope>
    <source>
        <strain evidence="2 3">NBRC 112813</strain>
    </source>
</reference>
<dbReference type="SUPFAM" id="SSF47598">
    <property type="entry name" value="Ribbon-helix-helix"/>
    <property type="match status" value="1"/>
</dbReference>
<gene>
    <name evidence="2" type="ORF">AHIS1636_21950</name>
</gene>
<organism evidence="2 3">
    <name type="scientific">Arthrobacter mangrovi</name>
    <dbReference type="NCBI Taxonomy" id="2966350"/>
    <lineage>
        <taxon>Bacteria</taxon>
        <taxon>Bacillati</taxon>
        <taxon>Actinomycetota</taxon>
        <taxon>Actinomycetes</taxon>
        <taxon>Micrococcales</taxon>
        <taxon>Micrococcaceae</taxon>
        <taxon>Arthrobacter</taxon>
    </lineage>
</organism>
<protein>
    <recommendedName>
        <fullName evidence="1">Antitoxin FitA-like ribbon-helix-helix domain-containing protein</fullName>
    </recommendedName>
</protein>
<dbReference type="Proteomes" id="UP001209654">
    <property type="component" value="Unassembled WGS sequence"/>
</dbReference>
<comment type="caution">
    <text evidence="2">The sequence shown here is derived from an EMBL/GenBank/DDBJ whole genome shotgun (WGS) entry which is preliminary data.</text>
</comment>
<evidence type="ECO:0000313" key="3">
    <source>
        <dbReference type="Proteomes" id="UP001209654"/>
    </source>
</evidence>
<feature type="domain" description="Antitoxin FitA-like ribbon-helix-helix" evidence="1">
    <location>
        <begin position="3"/>
        <end position="40"/>
    </location>
</feature>
<name>A0ABQ5MUY3_9MICC</name>
<dbReference type="EMBL" id="BRVS01000008">
    <property type="protein sequence ID" value="GLB67755.1"/>
    <property type="molecule type" value="Genomic_DNA"/>
</dbReference>
<dbReference type="RefSeq" id="WP_264795851.1">
    <property type="nucleotide sequence ID" value="NZ_BRVS01000008.1"/>
</dbReference>
<sequence length="67" mass="7204">MEALTIPGLEPRIMEGLRILAESHGRTLEAEARAILCQAARGLTEADEFLASMVGEPGLEHPKHTAP</sequence>
<dbReference type="InterPro" id="IPR053853">
    <property type="entry name" value="FitA-like_RHH"/>
</dbReference>